<accession>A0A7R8UCW7</accession>
<protein>
    <recommendedName>
        <fullName evidence="1">J domain-containing protein</fullName>
    </recommendedName>
</protein>
<dbReference type="InterPro" id="IPR052594">
    <property type="entry name" value="J_domain-containing_protein"/>
</dbReference>
<feature type="domain" description="J" evidence="1">
    <location>
        <begin position="16"/>
        <end position="83"/>
    </location>
</feature>
<dbReference type="CDD" id="cd06257">
    <property type="entry name" value="DnaJ"/>
    <property type="match status" value="1"/>
</dbReference>
<organism evidence="2 3">
    <name type="scientific">Hermetia illucens</name>
    <name type="common">Black soldier fly</name>
    <dbReference type="NCBI Taxonomy" id="343691"/>
    <lineage>
        <taxon>Eukaryota</taxon>
        <taxon>Metazoa</taxon>
        <taxon>Ecdysozoa</taxon>
        <taxon>Arthropoda</taxon>
        <taxon>Hexapoda</taxon>
        <taxon>Insecta</taxon>
        <taxon>Pterygota</taxon>
        <taxon>Neoptera</taxon>
        <taxon>Endopterygota</taxon>
        <taxon>Diptera</taxon>
        <taxon>Brachycera</taxon>
        <taxon>Stratiomyomorpha</taxon>
        <taxon>Stratiomyidae</taxon>
        <taxon>Hermetiinae</taxon>
        <taxon>Hermetia</taxon>
    </lineage>
</organism>
<sequence length="154" mass="18346">MPLTLDLCEKFFGTRDIYALFELKKDSSEDDMKKAYYKLSLKVHPDRVPDAQKEEAAERFKVVARIYRVLTNKNEKALYDEKQIMDDNDDEVRFANTLWLAQHVWRVVEVVFIPKCETPTYIDTKLFRIAGIYGGLWRTLEILKKMMFRKSVRR</sequence>
<dbReference type="Gene3D" id="1.10.287.110">
    <property type="entry name" value="DnaJ domain"/>
    <property type="match status" value="1"/>
</dbReference>
<dbReference type="GO" id="GO:0031072">
    <property type="term" value="F:heat shock protein binding"/>
    <property type="evidence" value="ECO:0007669"/>
    <property type="project" value="TreeGrafter"/>
</dbReference>
<dbReference type="SUPFAM" id="SSF46565">
    <property type="entry name" value="Chaperone J-domain"/>
    <property type="match status" value="1"/>
</dbReference>
<name>A0A7R8UCW7_HERIL</name>
<dbReference type="InterPro" id="IPR001623">
    <property type="entry name" value="DnaJ_domain"/>
</dbReference>
<keyword evidence="3" id="KW-1185">Reference proteome</keyword>
<dbReference type="GO" id="GO:0005737">
    <property type="term" value="C:cytoplasm"/>
    <property type="evidence" value="ECO:0007669"/>
    <property type="project" value="TreeGrafter"/>
</dbReference>
<dbReference type="Pfam" id="PF00226">
    <property type="entry name" value="DnaJ"/>
    <property type="match status" value="1"/>
</dbReference>
<evidence type="ECO:0000313" key="3">
    <source>
        <dbReference type="Proteomes" id="UP000594454"/>
    </source>
</evidence>
<dbReference type="AlphaFoldDB" id="A0A7R8UCW7"/>
<evidence type="ECO:0000259" key="1">
    <source>
        <dbReference type="PROSITE" id="PS50076"/>
    </source>
</evidence>
<dbReference type="PANTHER" id="PTHR44144">
    <property type="entry name" value="DNAJ HOMOLOG SUBFAMILY C MEMBER 9"/>
    <property type="match status" value="1"/>
</dbReference>
<dbReference type="PRINTS" id="PR00625">
    <property type="entry name" value="JDOMAIN"/>
</dbReference>
<gene>
    <name evidence="2" type="ORF">HERILL_LOCUS1730</name>
</gene>
<dbReference type="Proteomes" id="UP000594454">
    <property type="component" value="Chromosome 1"/>
</dbReference>
<dbReference type="OrthoDB" id="110024at2759"/>
<dbReference type="PANTHER" id="PTHR44144:SF1">
    <property type="entry name" value="DNAJ HOMOLOG SUBFAMILY C MEMBER 9"/>
    <property type="match status" value="1"/>
</dbReference>
<dbReference type="InterPro" id="IPR036869">
    <property type="entry name" value="J_dom_sf"/>
</dbReference>
<dbReference type="EMBL" id="LR899009">
    <property type="protein sequence ID" value="CAD7078463.1"/>
    <property type="molecule type" value="Genomic_DNA"/>
</dbReference>
<reference evidence="2 3" key="1">
    <citation type="submission" date="2020-11" db="EMBL/GenBank/DDBJ databases">
        <authorList>
            <person name="Wallbank WR R."/>
            <person name="Pardo Diaz C."/>
            <person name="Kozak K."/>
            <person name="Martin S."/>
            <person name="Jiggins C."/>
            <person name="Moest M."/>
            <person name="Warren A I."/>
            <person name="Generalovic N T."/>
            <person name="Byers J.R.P. K."/>
            <person name="Montejo-Kovacevich G."/>
            <person name="Yen C E."/>
        </authorList>
    </citation>
    <scope>NUCLEOTIDE SEQUENCE [LARGE SCALE GENOMIC DNA]</scope>
</reference>
<dbReference type="InParanoid" id="A0A7R8UCW7"/>
<evidence type="ECO:0000313" key="2">
    <source>
        <dbReference type="EMBL" id="CAD7078463.1"/>
    </source>
</evidence>
<dbReference type="GO" id="GO:0005634">
    <property type="term" value="C:nucleus"/>
    <property type="evidence" value="ECO:0007669"/>
    <property type="project" value="TreeGrafter"/>
</dbReference>
<proteinExistence type="predicted"/>
<dbReference type="SMART" id="SM00271">
    <property type="entry name" value="DnaJ"/>
    <property type="match status" value="1"/>
</dbReference>
<dbReference type="PROSITE" id="PS50076">
    <property type="entry name" value="DNAJ_2"/>
    <property type="match status" value="1"/>
</dbReference>